<organism evidence="1 2">
    <name type="scientific">Achlya hypogyna</name>
    <name type="common">Oomycete</name>
    <name type="synonym">Protoachlya hypogyna</name>
    <dbReference type="NCBI Taxonomy" id="1202772"/>
    <lineage>
        <taxon>Eukaryota</taxon>
        <taxon>Sar</taxon>
        <taxon>Stramenopiles</taxon>
        <taxon>Oomycota</taxon>
        <taxon>Saprolegniomycetes</taxon>
        <taxon>Saprolegniales</taxon>
        <taxon>Achlyaceae</taxon>
        <taxon>Achlya</taxon>
    </lineage>
</organism>
<reference evidence="1 2" key="1">
    <citation type="journal article" date="2014" name="Genome Biol. Evol.">
        <title>The secreted proteins of Achlya hypogyna and Thraustotheca clavata identify the ancestral oomycete secretome and reveal gene acquisitions by horizontal gene transfer.</title>
        <authorList>
            <person name="Misner I."/>
            <person name="Blouin N."/>
            <person name="Leonard G."/>
            <person name="Richards T.A."/>
            <person name="Lane C.E."/>
        </authorList>
    </citation>
    <scope>NUCLEOTIDE SEQUENCE [LARGE SCALE GENOMIC DNA]</scope>
    <source>
        <strain evidence="1 2">ATCC 48635</strain>
    </source>
</reference>
<dbReference type="AlphaFoldDB" id="A0A1V9YCE5"/>
<dbReference type="Proteomes" id="UP000243579">
    <property type="component" value="Unassembled WGS sequence"/>
</dbReference>
<proteinExistence type="predicted"/>
<name>A0A1V9YCE5_ACHHY</name>
<evidence type="ECO:0000313" key="1">
    <source>
        <dbReference type="EMBL" id="OQR83405.1"/>
    </source>
</evidence>
<keyword evidence="2" id="KW-1185">Reference proteome</keyword>
<dbReference type="EMBL" id="JNBR01002179">
    <property type="protein sequence ID" value="OQR83405.1"/>
    <property type="molecule type" value="Genomic_DNA"/>
</dbReference>
<sequence length="143" mass="16465">MTRENPDKNWKLRSAKSLPHAGVGLEQVDAKYSHLLSRRCLAASVMVDYIKHHESDWLVSYEQKYGPRTTLNLMHLCRRFAARHGFVRKCATTSKMSADDLMRQVRQNAQAFWEKYFGKDASLVLNCDELASAMTCLLERSLL</sequence>
<dbReference type="OrthoDB" id="124690at2759"/>
<comment type="caution">
    <text evidence="1">The sequence shown here is derived from an EMBL/GenBank/DDBJ whole genome shotgun (WGS) entry which is preliminary data.</text>
</comment>
<gene>
    <name evidence="1" type="ORF">ACHHYP_20743</name>
</gene>
<evidence type="ECO:0000313" key="2">
    <source>
        <dbReference type="Proteomes" id="UP000243579"/>
    </source>
</evidence>
<accession>A0A1V9YCE5</accession>
<protein>
    <submittedName>
        <fullName evidence="1">Uncharacterized protein</fullName>
    </submittedName>
</protein>